<reference evidence="8" key="1">
    <citation type="journal article" date="2019" name="IScience">
        <title>Narwhal Genome Reveals Long-Term Low Genetic Diversity despite Current Large Abundance Size.</title>
        <authorList>
            <person name="Westbury M.V."/>
            <person name="Petersen B."/>
            <person name="Garde E."/>
            <person name="Heide-Jorgensen M.P."/>
            <person name="Lorenzen E.D."/>
        </authorList>
    </citation>
    <scope>NUCLEOTIDE SEQUENCE [LARGE SCALE GENOMIC DNA]</scope>
</reference>
<evidence type="ECO:0000256" key="4">
    <source>
        <dbReference type="RuleBase" id="RU000383"/>
    </source>
</evidence>
<evidence type="ECO:0000256" key="3">
    <source>
        <dbReference type="ARBA" id="ARBA00025528"/>
    </source>
</evidence>
<proteinExistence type="inferred from homology"/>
<feature type="non-terminal residue" evidence="7">
    <location>
        <position position="1"/>
    </location>
</feature>
<dbReference type="FunFam" id="1.10.472.10:FF:000006">
    <property type="entry name" value="Cyclin I"/>
    <property type="match status" value="1"/>
</dbReference>
<feature type="region of interest" description="Disordered" evidence="5">
    <location>
        <begin position="93"/>
        <end position="137"/>
    </location>
</feature>
<dbReference type="SUPFAM" id="SSF47954">
    <property type="entry name" value="Cyclin-like"/>
    <property type="match status" value="1"/>
</dbReference>
<dbReference type="Pfam" id="PF00134">
    <property type="entry name" value="Cyclin_N"/>
    <property type="match status" value="1"/>
</dbReference>
<dbReference type="InterPro" id="IPR039361">
    <property type="entry name" value="Cyclin"/>
</dbReference>
<accession>A0A4U1EG36</accession>
<dbReference type="EMBL" id="RWIC01001606">
    <property type="protein sequence ID" value="TKC35152.1"/>
    <property type="molecule type" value="Genomic_DNA"/>
</dbReference>
<evidence type="ECO:0000313" key="8">
    <source>
        <dbReference type="Proteomes" id="UP000308365"/>
    </source>
</evidence>
<dbReference type="InterPro" id="IPR006671">
    <property type="entry name" value="Cyclin_N"/>
</dbReference>
<evidence type="ECO:0000313" key="7">
    <source>
        <dbReference type="EMBL" id="TKC35152.1"/>
    </source>
</evidence>
<feature type="domain" description="Cyclin-like" evidence="6">
    <location>
        <begin position="183"/>
        <end position="269"/>
    </location>
</feature>
<feature type="compositionally biased region" description="Low complexity" evidence="5">
    <location>
        <begin position="108"/>
        <end position="120"/>
    </location>
</feature>
<feature type="region of interest" description="Disordered" evidence="5">
    <location>
        <begin position="1"/>
        <end position="59"/>
    </location>
</feature>
<dbReference type="AlphaFoldDB" id="A0A4U1EG36"/>
<evidence type="ECO:0000256" key="5">
    <source>
        <dbReference type="SAM" id="MobiDB-lite"/>
    </source>
</evidence>
<evidence type="ECO:0000256" key="2">
    <source>
        <dbReference type="ARBA" id="ARBA00023127"/>
    </source>
</evidence>
<gene>
    <name evidence="7" type="ORF">EI555_002940</name>
</gene>
<protein>
    <recommendedName>
        <fullName evidence="1">Cyclin-G1</fullName>
    </recommendedName>
</protein>
<evidence type="ECO:0000259" key="6">
    <source>
        <dbReference type="SMART" id="SM00385"/>
    </source>
</evidence>
<comment type="function">
    <text evidence="3">May play a role in growth regulation. Is associated with G2/M phase arrest in response to DNA damage. May be an intermediate by which p53 mediates its role as an inhibitor of cellular proliferation.</text>
</comment>
<name>A0A4U1EG36_MONMO</name>
<feature type="compositionally biased region" description="Pro residues" evidence="5">
    <location>
        <begin position="121"/>
        <end position="131"/>
    </location>
</feature>
<comment type="similarity">
    <text evidence="4">Belongs to the cyclin family.</text>
</comment>
<organism evidence="7 8">
    <name type="scientific">Monodon monoceros</name>
    <name type="common">Narwhal</name>
    <name type="synonym">Ceratodon monodon</name>
    <dbReference type="NCBI Taxonomy" id="40151"/>
    <lineage>
        <taxon>Eukaryota</taxon>
        <taxon>Metazoa</taxon>
        <taxon>Chordata</taxon>
        <taxon>Craniata</taxon>
        <taxon>Vertebrata</taxon>
        <taxon>Euteleostomi</taxon>
        <taxon>Mammalia</taxon>
        <taxon>Eutheria</taxon>
        <taxon>Laurasiatheria</taxon>
        <taxon>Artiodactyla</taxon>
        <taxon>Whippomorpha</taxon>
        <taxon>Cetacea</taxon>
        <taxon>Odontoceti</taxon>
        <taxon>Monodontidae</taxon>
        <taxon>Monodon</taxon>
    </lineage>
</organism>
<dbReference type="InterPro" id="IPR013763">
    <property type="entry name" value="Cyclin-like_dom"/>
</dbReference>
<feature type="non-terminal residue" evidence="7">
    <location>
        <position position="461"/>
    </location>
</feature>
<sequence>PQLQVPGAELEKAGLSRDPDPGSGAAMASGGRPAPETSASEIRSVRRPGESPDESLGETVLRCLLPPPPWNVSLPAAIRRSFPEACLRGAVSLPEPSWTRPTRGAMQPRSAARPAPGAALGPPPPPPPVPSRPGLVPSDWGGVLDERQLDAHLTQAQGREARLWLGGRVQQVEICEAFQEVVLGLLRVENIFDFSQTTFNLAFTIFSRLIVSVKIKKCLLHCVTITSLRLAAKVNEEEELIPRIKDFIKHYGSGYSPNELLRMELAILDKLHWDLYSGTPLDFLTIFHALVVLGWPHVKELLPQRNPSLHVASLTRQLQHCMAGHQLLQFKGSTLALVIITLELERLMPDCCTPISDLLKKAQVGIRQWNHCKELVKQQLTNNFLVHLPASVPLPRCPLEHNGNPALLGLLYIVGFMDPITRKEEGPERATEKTFLSSEKIKGAKKTGLYQPLRQLDYEAR</sequence>
<dbReference type="SMART" id="SM00385">
    <property type="entry name" value="CYCLIN"/>
    <property type="match status" value="1"/>
</dbReference>
<feature type="compositionally biased region" description="Basic and acidic residues" evidence="5">
    <location>
        <begin position="9"/>
        <end position="20"/>
    </location>
</feature>
<dbReference type="InterPro" id="IPR036915">
    <property type="entry name" value="Cyclin-like_sf"/>
</dbReference>
<evidence type="ECO:0000256" key="1">
    <source>
        <dbReference type="ARBA" id="ARBA00019866"/>
    </source>
</evidence>
<dbReference type="Gene3D" id="1.10.472.10">
    <property type="entry name" value="Cyclin-like"/>
    <property type="match status" value="1"/>
</dbReference>
<keyword evidence="2 4" id="KW-0195">Cyclin</keyword>
<dbReference type="PANTHER" id="PTHR10177">
    <property type="entry name" value="CYCLINS"/>
    <property type="match status" value="1"/>
</dbReference>
<dbReference type="Proteomes" id="UP000308365">
    <property type="component" value="Unassembled WGS sequence"/>
</dbReference>
<comment type="caution">
    <text evidence="7">The sequence shown here is derived from an EMBL/GenBank/DDBJ whole genome shotgun (WGS) entry which is preliminary data.</text>
</comment>